<dbReference type="RefSeq" id="WP_071974197.1">
    <property type="nucleotide sequence ID" value="NZ_CP018080.1"/>
</dbReference>
<keyword evidence="4 9" id="KW-0812">Transmembrane</keyword>
<dbReference type="InterPro" id="IPR001851">
    <property type="entry name" value="ABC_transp_permease"/>
</dbReference>
<dbReference type="Proteomes" id="UP000181897">
    <property type="component" value="Plasmid unnamed4"/>
</dbReference>
<organism evidence="10 11">
    <name type="scientific">Sulfitobacter alexandrii</name>
    <dbReference type="NCBI Taxonomy" id="1917485"/>
    <lineage>
        <taxon>Bacteria</taxon>
        <taxon>Pseudomonadati</taxon>
        <taxon>Pseudomonadota</taxon>
        <taxon>Alphaproteobacteria</taxon>
        <taxon>Rhodobacterales</taxon>
        <taxon>Roseobacteraceae</taxon>
        <taxon>Sulfitobacter</taxon>
    </lineage>
</organism>
<evidence type="ECO:0000256" key="3">
    <source>
        <dbReference type="ARBA" id="ARBA00022475"/>
    </source>
</evidence>
<evidence type="ECO:0000256" key="4">
    <source>
        <dbReference type="ARBA" id="ARBA00022692"/>
    </source>
</evidence>
<comment type="similarity">
    <text evidence="8">Belongs to the binding-protein-dependent transport system permease family. LivHM subfamily.</text>
</comment>
<feature type="transmembrane region" description="Helical" evidence="9">
    <location>
        <begin position="195"/>
        <end position="217"/>
    </location>
</feature>
<feature type="transmembrane region" description="Helical" evidence="9">
    <location>
        <begin position="170"/>
        <end position="189"/>
    </location>
</feature>
<accession>A0A1J0WNM5</accession>
<dbReference type="InterPro" id="IPR052157">
    <property type="entry name" value="BCAA_transport_permease"/>
</dbReference>
<dbReference type="GO" id="GO:0006865">
    <property type="term" value="P:amino acid transport"/>
    <property type="evidence" value="ECO:0007669"/>
    <property type="project" value="UniProtKB-KW"/>
</dbReference>
<feature type="transmembrane region" description="Helical" evidence="9">
    <location>
        <begin position="96"/>
        <end position="120"/>
    </location>
</feature>
<evidence type="ECO:0000256" key="6">
    <source>
        <dbReference type="ARBA" id="ARBA00022989"/>
    </source>
</evidence>
<name>A0A1J0WNM5_9RHOB</name>
<feature type="transmembrane region" description="Helical" evidence="9">
    <location>
        <begin position="229"/>
        <end position="253"/>
    </location>
</feature>
<dbReference type="OrthoDB" id="9779023at2"/>
<reference evidence="10 11" key="1">
    <citation type="submission" date="2016-11" db="EMBL/GenBank/DDBJ databases">
        <title>Complete genome sequence of Sulfitobacter sp. AM1-D1, a toxic bacteria associated with marine dinoflagellate Alexandrium minutum in East China Sea.</title>
        <authorList>
            <person name="Yang Q."/>
            <person name="Zhang X."/>
            <person name="Tian X."/>
        </authorList>
    </citation>
    <scope>NUCLEOTIDE SEQUENCE [LARGE SCALE GENOMIC DNA]</scope>
    <source>
        <strain evidence="10 11">AM1-D1</strain>
        <plasmid evidence="10 11">unnamed4</plasmid>
    </source>
</reference>
<dbReference type="EMBL" id="CP018080">
    <property type="protein sequence ID" value="APE45885.1"/>
    <property type="molecule type" value="Genomic_DNA"/>
</dbReference>
<feature type="transmembrane region" description="Helical" evidence="9">
    <location>
        <begin position="259"/>
        <end position="279"/>
    </location>
</feature>
<dbReference type="GO" id="GO:0005886">
    <property type="term" value="C:plasma membrane"/>
    <property type="evidence" value="ECO:0007669"/>
    <property type="project" value="UniProtKB-SubCell"/>
</dbReference>
<dbReference type="CDD" id="cd06582">
    <property type="entry name" value="TM_PBP1_LivH_like"/>
    <property type="match status" value="1"/>
</dbReference>
<evidence type="ECO:0000313" key="11">
    <source>
        <dbReference type="Proteomes" id="UP000181897"/>
    </source>
</evidence>
<keyword evidence="5" id="KW-0029">Amino-acid transport</keyword>
<protein>
    <submittedName>
        <fullName evidence="10">Branched-chain amino acid ABC transporter permease</fullName>
    </submittedName>
</protein>
<evidence type="ECO:0000256" key="2">
    <source>
        <dbReference type="ARBA" id="ARBA00022448"/>
    </source>
</evidence>
<dbReference type="KEGG" id="suam:BOO69_20155"/>
<dbReference type="Pfam" id="PF02653">
    <property type="entry name" value="BPD_transp_2"/>
    <property type="match status" value="1"/>
</dbReference>
<evidence type="ECO:0000256" key="8">
    <source>
        <dbReference type="ARBA" id="ARBA00037998"/>
    </source>
</evidence>
<dbReference type="GO" id="GO:0022857">
    <property type="term" value="F:transmembrane transporter activity"/>
    <property type="evidence" value="ECO:0007669"/>
    <property type="project" value="InterPro"/>
</dbReference>
<dbReference type="PANTHER" id="PTHR11795:SF451">
    <property type="entry name" value="ABC TRANSPORTER PERMEASE PROTEIN"/>
    <property type="match status" value="1"/>
</dbReference>
<evidence type="ECO:0000256" key="9">
    <source>
        <dbReference type="SAM" id="Phobius"/>
    </source>
</evidence>
<proteinExistence type="inferred from homology"/>
<keyword evidence="7 9" id="KW-0472">Membrane</keyword>
<dbReference type="PANTHER" id="PTHR11795">
    <property type="entry name" value="BRANCHED-CHAIN AMINO ACID TRANSPORT SYSTEM PERMEASE PROTEIN LIVH"/>
    <property type="match status" value="1"/>
</dbReference>
<feature type="transmembrane region" description="Helical" evidence="9">
    <location>
        <begin position="12"/>
        <end position="34"/>
    </location>
</feature>
<evidence type="ECO:0000313" key="10">
    <source>
        <dbReference type="EMBL" id="APE45885.1"/>
    </source>
</evidence>
<keyword evidence="11" id="KW-1185">Reference proteome</keyword>
<keyword evidence="3" id="KW-1003">Cell membrane</keyword>
<evidence type="ECO:0000256" key="7">
    <source>
        <dbReference type="ARBA" id="ARBA00023136"/>
    </source>
</evidence>
<keyword evidence="6 9" id="KW-1133">Transmembrane helix</keyword>
<geneLocation type="plasmid" evidence="10 11">
    <name>unnamed4</name>
</geneLocation>
<keyword evidence="2" id="KW-0813">Transport</keyword>
<keyword evidence="10" id="KW-0614">Plasmid</keyword>
<comment type="subcellular location">
    <subcellularLocation>
        <location evidence="1">Cell membrane</location>
        <topology evidence="1">Multi-pass membrane protein</topology>
    </subcellularLocation>
</comment>
<gene>
    <name evidence="10" type="ORF">BOO69_20155</name>
</gene>
<feature type="transmembrane region" description="Helical" evidence="9">
    <location>
        <begin position="140"/>
        <end position="163"/>
    </location>
</feature>
<dbReference type="AlphaFoldDB" id="A0A1J0WNM5"/>
<evidence type="ECO:0000256" key="5">
    <source>
        <dbReference type="ARBA" id="ARBA00022970"/>
    </source>
</evidence>
<sequence>MTGLNFADVMQLAIIGLAQGSLYSLIAIGLVLIYKATEQINFAQSEFMMLGAFFGFQFIVLWGMPFWLGFLLAIAVLGGIGYTYDALVIRRMTGQPVFVVFILTLATGIVLRALAGMFWGFDSFSLPSMMPGTIDLTGVIIGWDHVIAILAAALLSLALFLFFRFSRVGIAMQALSLNQLAAFYMGMPVKRLTSSIWALAAMFGALAGLLLGPIALVSTQIGFIGFKAFAGAIVGGFGSIPGAVLGCLLIGFAEPFFDTAFPTLKGVGAYVIMFAVLLVRPQGLLSQMHQKKV</sequence>
<evidence type="ECO:0000256" key="1">
    <source>
        <dbReference type="ARBA" id="ARBA00004651"/>
    </source>
</evidence>